<evidence type="ECO:0000313" key="2">
    <source>
        <dbReference type="Proteomes" id="UP000027492"/>
    </source>
</evidence>
<dbReference type="EMBL" id="JQ309827">
    <property type="protein sequence ID" value="AFF27950.1"/>
    <property type="molecule type" value="Genomic_DNA"/>
</dbReference>
<accession>A0A067XGX6</accession>
<keyword evidence="2" id="KW-1185">Reference proteome</keyword>
<protein>
    <submittedName>
        <fullName evidence="1">Uncharacterized protein</fullName>
    </submittedName>
</protein>
<organism evidence="1 2">
    <name type="scientific">Enterococcus phage vB_Efae230P-4</name>
    <dbReference type="NCBI Taxonomy" id="1161939"/>
    <lineage>
        <taxon>Viruses</taxon>
        <taxon>Duplodnaviria</taxon>
        <taxon>Heunggongvirae</taxon>
        <taxon>Uroviricota</taxon>
        <taxon>Caudoviricetes</taxon>
        <taxon>Rountreeviridae</taxon>
        <taxon>Sarlesvirinae</taxon>
        <taxon>Copernicusvirus</taxon>
        <taxon>Copernicusvirus Efae230P4</taxon>
    </lineage>
</organism>
<sequence>MNSKSRDSMTREEFKNRLKYLKNLYKKGIIEYIEFKGFVVVFVDSFYYEQIDLED</sequence>
<dbReference type="KEGG" id="vg:22112877"/>
<evidence type="ECO:0000313" key="1">
    <source>
        <dbReference type="EMBL" id="AFF27950.1"/>
    </source>
</evidence>
<reference evidence="1 2" key="1">
    <citation type="submission" date="2011-12" db="EMBL/GenBank/DDBJ databases">
        <title>Sequence of unusually small Enterococcal phage vB_Efae230P-4.</title>
        <authorList>
            <person name="Golebiewski M."/>
            <person name="Jurczak-Kurek A."/>
            <person name="Wrobel B."/>
        </authorList>
    </citation>
    <scope>NUCLEOTIDE SEQUENCE [LARGE SCALE GENOMIC DNA]</scope>
</reference>
<name>A0A067XGX6_9CAUD</name>
<proteinExistence type="predicted"/>
<dbReference type="RefSeq" id="YP_009103974.1">
    <property type="nucleotide sequence ID" value="NC_025467.1"/>
</dbReference>
<dbReference type="Proteomes" id="UP000027492">
    <property type="component" value="Segment"/>
</dbReference>
<dbReference type="GeneID" id="22112877"/>
<gene>
    <name evidence="1" type="ORF">vB_Efae230P-4.18</name>
</gene>